<organism evidence="13">
    <name type="scientific">Clastoptera arizonana</name>
    <name type="common">Arizona spittle bug</name>
    <dbReference type="NCBI Taxonomy" id="38151"/>
    <lineage>
        <taxon>Eukaryota</taxon>
        <taxon>Metazoa</taxon>
        <taxon>Ecdysozoa</taxon>
        <taxon>Arthropoda</taxon>
        <taxon>Hexapoda</taxon>
        <taxon>Insecta</taxon>
        <taxon>Pterygota</taxon>
        <taxon>Neoptera</taxon>
        <taxon>Paraneoptera</taxon>
        <taxon>Hemiptera</taxon>
        <taxon>Auchenorrhyncha</taxon>
        <taxon>Cercopoidea</taxon>
        <taxon>Clastopteridae</taxon>
        <taxon>Clastoptera</taxon>
    </lineage>
</organism>
<dbReference type="GO" id="GO:0016705">
    <property type="term" value="F:oxidoreductase activity, acting on paired donors, with incorporation or reduction of molecular oxygen"/>
    <property type="evidence" value="ECO:0007669"/>
    <property type="project" value="InterPro"/>
</dbReference>
<feature type="non-terminal residue" evidence="13">
    <location>
        <position position="147"/>
    </location>
</feature>
<evidence type="ECO:0000256" key="7">
    <source>
        <dbReference type="ARBA" id="ARBA00022824"/>
    </source>
</evidence>
<evidence type="ECO:0000256" key="10">
    <source>
        <dbReference type="ARBA" id="ARBA00023004"/>
    </source>
</evidence>
<dbReference type="AlphaFoldDB" id="A0A1B6CNA6"/>
<keyword evidence="11" id="KW-0503">Monooxygenase</keyword>
<evidence type="ECO:0000313" key="13">
    <source>
        <dbReference type="EMBL" id="JAS14868.1"/>
    </source>
</evidence>
<dbReference type="Pfam" id="PF00067">
    <property type="entry name" value="p450"/>
    <property type="match status" value="1"/>
</dbReference>
<dbReference type="PANTHER" id="PTHR24291">
    <property type="entry name" value="CYTOCHROME P450 FAMILY 4"/>
    <property type="match status" value="1"/>
</dbReference>
<keyword evidence="5" id="KW-0349">Heme</keyword>
<name>A0A1B6CNA6_9HEMI</name>
<gene>
    <name evidence="13" type="ORF">g.45640</name>
</gene>
<dbReference type="EMBL" id="GEDC01022430">
    <property type="protein sequence ID" value="JAS14868.1"/>
    <property type="molecule type" value="Transcribed_RNA"/>
</dbReference>
<dbReference type="InterPro" id="IPR050196">
    <property type="entry name" value="Cytochrome_P450_Monoox"/>
</dbReference>
<dbReference type="SUPFAM" id="SSF48264">
    <property type="entry name" value="Cytochrome P450"/>
    <property type="match status" value="1"/>
</dbReference>
<dbReference type="InterPro" id="IPR001128">
    <property type="entry name" value="Cyt_P450"/>
</dbReference>
<evidence type="ECO:0000256" key="6">
    <source>
        <dbReference type="ARBA" id="ARBA00022723"/>
    </source>
</evidence>
<reference evidence="13" key="1">
    <citation type="submission" date="2015-12" db="EMBL/GenBank/DDBJ databases">
        <title>De novo transcriptome assembly of four potential Pierce s Disease insect vectors from Arizona vineyards.</title>
        <authorList>
            <person name="Tassone E.E."/>
        </authorList>
    </citation>
    <scope>NUCLEOTIDE SEQUENCE</scope>
</reference>
<dbReference type="GO" id="GO:0005789">
    <property type="term" value="C:endoplasmic reticulum membrane"/>
    <property type="evidence" value="ECO:0007669"/>
    <property type="project" value="UniProtKB-SubCell"/>
</dbReference>
<dbReference type="InterPro" id="IPR036396">
    <property type="entry name" value="Cyt_P450_sf"/>
</dbReference>
<dbReference type="GO" id="GO:0004497">
    <property type="term" value="F:monooxygenase activity"/>
    <property type="evidence" value="ECO:0007669"/>
    <property type="project" value="UniProtKB-KW"/>
</dbReference>
<evidence type="ECO:0008006" key="14">
    <source>
        <dbReference type="Google" id="ProtNLM"/>
    </source>
</evidence>
<feature type="non-terminal residue" evidence="13">
    <location>
        <position position="1"/>
    </location>
</feature>
<comment type="subcellular location">
    <subcellularLocation>
        <location evidence="3">Endoplasmic reticulum membrane</location>
        <topology evidence="3">Peripheral membrane protein</topology>
    </subcellularLocation>
    <subcellularLocation>
        <location evidence="2">Microsome membrane</location>
        <topology evidence="2">Peripheral membrane protein</topology>
    </subcellularLocation>
</comment>
<evidence type="ECO:0000256" key="9">
    <source>
        <dbReference type="ARBA" id="ARBA00023002"/>
    </source>
</evidence>
<evidence type="ECO:0000256" key="3">
    <source>
        <dbReference type="ARBA" id="ARBA00004406"/>
    </source>
</evidence>
<evidence type="ECO:0000256" key="12">
    <source>
        <dbReference type="ARBA" id="ARBA00023136"/>
    </source>
</evidence>
<evidence type="ECO:0000256" key="2">
    <source>
        <dbReference type="ARBA" id="ARBA00004174"/>
    </source>
</evidence>
<evidence type="ECO:0000256" key="4">
    <source>
        <dbReference type="ARBA" id="ARBA00010617"/>
    </source>
</evidence>
<dbReference type="PANTHER" id="PTHR24291:SF189">
    <property type="entry name" value="CYTOCHROME P450 4C3-RELATED"/>
    <property type="match status" value="1"/>
</dbReference>
<comment type="similarity">
    <text evidence="4">Belongs to the cytochrome P450 family.</text>
</comment>
<comment type="cofactor">
    <cofactor evidence="1">
        <name>heme</name>
        <dbReference type="ChEBI" id="CHEBI:30413"/>
    </cofactor>
</comment>
<dbReference type="GO" id="GO:0020037">
    <property type="term" value="F:heme binding"/>
    <property type="evidence" value="ECO:0007669"/>
    <property type="project" value="InterPro"/>
</dbReference>
<evidence type="ECO:0000256" key="8">
    <source>
        <dbReference type="ARBA" id="ARBA00022848"/>
    </source>
</evidence>
<accession>A0A1B6CNA6</accession>
<proteinExistence type="inferred from homology"/>
<keyword evidence="7" id="KW-0256">Endoplasmic reticulum</keyword>
<keyword evidence="9" id="KW-0560">Oxidoreductase</keyword>
<protein>
    <recommendedName>
        <fullName evidence="14">Cytochrome P450</fullName>
    </recommendedName>
</protein>
<keyword evidence="8" id="KW-0492">Microsome</keyword>
<sequence length="147" mass="17075">DILQNVTDCIAKNEKVSKYWIGPTLYVLIQEARDFEVILSNNRLLTKPNAYELMKMATGDGILASSGEKWKKHRKAVKPTFTYHVYECYVKVFNKKTKILTDVLEFQVGEESFNISPYLHNLVYDTLWETIMTTECNSLITGKEHQF</sequence>
<keyword evidence="6" id="KW-0479">Metal-binding</keyword>
<evidence type="ECO:0000256" key="5">
    <source>
        <dbReference type="ARBA" id="ARBA00022617"/>
    </source>
</evidence>
<dbReference type="GO" id="GO:0005506">
    <property type="term" value="F:iron ion binding"/>
    <property type="evidence" value="ECO:0007669"/>
    <property type="project" value="InterPro"/>
</dbReference>
<dbReference type="Gene3D" id="1.10.630.10">
    <property type="entry name" value="Cytochrome P450"/>
    <property type="match status" value="1"/>
</dbReference>
<evidence type="ECO:0000256" key="1">
    <source>
        <dbReference type="ARBA" id="ARBA00001971"/>
    </source>
</evidence>
<evidence type="ECO:0000256" key="11">
    <source>
        <dbReference type="ARBA" id="ARBA00023033"/>
    </source>
</evidence>
<keyword evidence="12" id="KW-0472">Membrane</keyword>
<keyword evidence="10" id="KW-0408">Iron</keyword>